<sequence>MSDEPEVEPVRTKDVQSFDSEKSTTSTELLGGGNALVIMHERTRYVLRLTRQNKLILTK</sequence>
<dbReference type="Proteomes" id="UP000184533">
    <property type="component" value="Unassembled WGS sequence"/>
</dbReference>
<dbReference type="RefSeq" id="WP_072866504.1">
    <property type="nucleotide sequence ID" value="NZ_FQVC01000004.1"/>
</dbReference>
<dbReference type="EMBL" id="FQVC01000004">
    <property type="protein sequence ID" value="SHF02295.1"/>
    <property type="molecule type" value="Genomic_DNA"/>
</dbReference>
<evidence type="ECO:0000256" key="1">
    <source>
        <dbReference type="SAM" id="MobiDB-lite"/>
    </source>
</evidence>
<accession>A0A1M4Y992</accession>
<dbReference type="Pfam" id="PF10636">
    <property type="entry name" value="hemP"/>
    <property type="match status" value="1"/>
</dbReference>
<dbReference type="Gene3D" id="2.10.70.10">
    <property type="entry name" value="Complement Module, domain 1"/>
    <property type="match status" value="1"/>
</dbReference>
<dbReference type="OrthoDB" id="7870498at2"/>
<evidence type="ECO:0000313" key="2">
    <source>
        <dbReference type="EMBL" id="SHF02295.1"/>
    </source>
</evidence>
<feature type="compositionally biased region" description="Basic and acidic residues" evidence="1">
    <location>
        <begin position="8"/>
        <end position="22"/>
    </location>
</feature>
<dbReference type="InterPro" id="IPR019600">
    <property type="entry name" value="Hemin_uptake_protein_HemP"/>
</dbReference>
<gene>
    <name evidence="2" type="ORF">SAMN02745223_01598</name>
</gene>
<reference evidence="2 3" key="1">
    <citation type="submission" date="2016-11" db="EMBL/GenBank/DDBJ databases">
        <authorList>
            <person name="Jaros S."/>
            <person name="Januszkiewicz K."/>
            <person name="Wedrychowicz H."/>
        </authorList>
    </citation>
    <scope>NUCLEOTIDE SEQUENCE [LARGE SCALE GENOMIC DNA]</scope>
    <source>
        <strain evidence="2 3">DSM 17137</strain>
    </source>
</reference>
<evidence type="ECO:0000313" key="3">
    <source>
        <dbReference type="Proteomes" id="UP000184533"/>
    </source>
</evidence>
<dbReference type="AlphaFoldDB" id="A0A1M4Y992"/>
<organism evidence="2 3">
    <name type="scientific">Devosia limi DSM 17137</name>
    <dbReference type="NCBI Taxonomy" id="1121477"/>
    <lineage>
        <taxon>Bacteria</taxon>
        <taxon>Pseudomonadati</taxon>
        <taxon>Pseudomonadota</taxon>
        <taxon>Alphaproteobacteria</taxon>
        <taxon>Hyphomicrobiales</taxon>
        <taxon>Devosiaceae</taxon>
        <taxon>Devosia</taxon>
    </lineage>
</organism>
<name>A0A1M4Y992_9HYPH</name>
<feature type="region of interest" description="Disordered" evidence="1">
    <location>
        <begin position="1"/>
        <end position="27"/>
    </location>
</feature>
<protein>
    <submittedName>
        <fullName evidence="2">Hemin uptake protein hemP</fullName>
    </submittedName>
</protein>
<proteinExistence type="predicted"/>